<evidence type="ECO:0000259" key="5">
    <source>
        <dbReference type="Pfam" id="PF08240"/>
    </source>
</evidence>
<dbReference type="InterPro" id="IPR011032">
    <property type="entry name" value="GroES-like_sf"/>
</dbReference>
<reference evidence="6 7" key="1">
    <citation type="submission" date="2013-12" db="EMBL/GenBank/DDBJ databases">
        <title>Draft genome of the parsitic nematode Ancylostoma duodenale.</title>
        <authorList>
            <person name="Mitreva M."/>
        </authorList>
    </citation>
    <scope>NUCLEOTIDE SEQUENCE [LARGE SCALE GENOMIC DNA]</scope>
    <source>
        <strain evidence="6 7">Zhejiang</strain>
    </source>
</reference>
<name>A0A0C2FUJ4_9BILA</name>
<feature type="domain" description="Alcohol dehydrogenase-like N-terminal" evidence="5">
    <location>
        <begin position="51"/>
        <end position="98"/>
    </location>
</feature>
<dbReference type="AlphaFoldDB" id="A0A0C2FUJ4"/>
<evidence type="ECO:0000313" key="7">
    <source>
        <dbReference type="Proteomes" id="UP000054047"/>
    </source>
</evidence>
<keyword evidence="7" id="KW-1185">Reference proteome</keyword>
<evidence type="ECO:0000313" key="6">
    <source>
        <dbReference type="EMBL" id="KIH52280.1"/>
    </source>
</evidence>
<dbReference type="Pfam" id="PF08240">
    <property type="entry name" value="ADH_N"/>
    <property type="match status" value="1"/>
</dbReference>
<gene>
    <name evidence="6" type="ORF">ANCDUO_17618</name>
</gene>
<dbReference type="SUPFAM" id="SSF50129">
    <property type="entry name" value="GroES-like"/>
    <property type="match status" value="1"/>
</dbReference>
<dbReference type="EMBL" id="KN744052">
    <property type="protein sequence ID" value="KIH52280.1"/>
    <property type="molecule type" value="Genomic_DNA"/>
</dbReference>
<proteinExistence type="predicted"/>
<organism evidence="6 7">
    <name type="scientific">Ancylostoma duodenale</name>
    <dbReference type="NCBI Taxonomy" id="51022"/>
    <lineage>
        <taxon>Eukaryota</taxon>
        <taxon>Metazoa</taxon>
        <taxon>Ecdysozoa</taxon>
        <taxon>Nematoda</taxon>
        <taxon>Chromadorea</taxon>
        <taxon>Rhabditida</taxon>
        <taxon>Rhabditina</taxon>
        <taxon>Rhabditomorpha</taxon>
        <taxon>Strongyloidea</taxon>
        <taxon>Ancylostomatidae</taxon>
        <taxon>Ancylostomatinae</taxon>
        <taxon>Ancylostoma</taxon>
    </lineage>
</organism>
<dbReference type="Gene3D" id="3.90.180.10">
    <property type="entry name" value="Medium-chain alcohol dehydrogenases, catalytic domain"/>
    <property type="match status" value="1"/>
</dbReference>
<dbReference type="InterPro" id="IPR051034">
    <property type="entry name" value="Mito_Enoyl-ACP_Reductase"/>
</dbReference>
<keyword evidence="2" id="KW-0560">Oxidoreductase</keyword>
<dbReference type="GO" id="GO:0006631">
    <property type="term" value="P:fatty acid metabolic process"/>
    <property type="evidence" value="ECO:0007669"/>
    <property type="project" value="TreeGrafter"/>
</dbReference>
<evidence type="ECO:0000256" key="4">
    <source>
        <dbReference type="ARBA" id="ARBA00042123"/>
    </source>
</evidence>
<dbReference type="GO" id="GO:0005739">
    <property type="term" value="C:mitochondrion"/>
    <property type="evidence" value="ECO:0007669"/>
    <property type="project" value="TreeGrafter"/>
</dbReference>
<evidence type="ECO:0000256" key="2">
    <source>
        <dbReference type="ARBA" id="ARBA00023002"/>
    </source>
</evidence>
<evidence type="ECO:0000256" key="3">
    <source>
        <dbReference type="ARBA" id="ARBA00041058"/>
    </source>
</evidence>
<dbReference type="PANTHER" id="PTHR43981">
    <property type="entry name" value="ENOYL-[ACYL-CARRIER-PROTEIN] REDUCTASE, MITOCHONDRIAL"/>
    <property type="match status" value="1"/>
</dbReference>
<protein>
    <recommendedName>
        <fullName evidence="3">Enoyl-[acyl-carrier-protein] reductase, mitochondrial</fullName>
    </recommendedName>
    <alternativeName>
        <fullName evidence="4">2-enoyl thioester reductase</fullName>
    </alternativeName>
</protein>
<dbReference type="GO" id="GO:0016491">
    <property type="term" value="F:oxidoreductase activity"/>
    <property type="evidence" value="ECO:0007669"/>
    <property type="project" value="UniProtKB-KW"/>
</dbReference>
<dbReference type="OrthoDB" id="7482721at2759"/>
<evidence type="ECO:0000256" key="1">
    <source>
        <dbReference type="ARBA" id="ARBA00022857"/>
    </source>
</evidence>
<accession>A0A0C2FUJ4</accession>
<dbReference type="Proteomes" id="UP000054047">
    <property type="component" value="Unassembled WGS sequence"/>
</dbReference>
<keyword evidence="1" id="KW-0521">NADP</keyword>
<sequence>MLSRRYCAVFVRHLSGKQLVYAEYGNPAKFGVRVCQVLKLQTLDLPDTPPSGHVHVKWIASPINPADLNTLQGVYPIKPPLPAVAGNEGYGRVEKVCSLVFSHKALSYYGEYTQENVAGWCASVEPSRRCVL</sequence>
<dbReference type="InterPro" id="IPR013154">
    <property type="entry name" value="ADH-like_N"/>
</dbReference>
<dbReference type="PANTHER" id="PTHR43981:SF2">
    <property type="entry name" value="ENOYL-[ACYL-CARRIER-PROTEIN] REDUCTASE, MITOCHONDRIAL"/>
    <property type="match status" value="1"/>
</dbReference>